<dbReference type="InterPro" id="IPR045863">
    <property type="entry name" value="CorA_TM1_TM2"/>
</dbReference>
<evidence type="ECO:0000256" key="6">
    <source>
        <dbReference type="ARBA" id="ARBA00022842"/>
    </source>
</evidence>
<dbReference type="RefSeq" id="WP_090673767.1">
    <property type="nucleotide sequence ID" value="NZ_FNIT01000005.1"/>
</dbReference>
<dbReference type="PANTHER" id="PTHR46494">
    <property type="entry name" value="CORA FAMILY METAL ION TRANSPORTER (EUROFUNG)"/>
    <property type="match status" value="1"/>
</dbReference>
<comment type="similarity">
    <text evidence="2">Belongs to the CorA metal ion transporter (MIT) (TC 1.A.35) family.</text>
</comment>
<reference evidence="13 14" key="1">
    <citation type="submission" date="2016-10" db="EMBL/GenBank/DDBJ databases">
        <authorList>
            <person name="de Groot N.N."/>
        </authorList>
    </citation>
    <scope>NUCLEOTIDE SEQUENCE [LARGE SCALE GENOMIC DNA]</scope>
    <source>
        <strain evidence="14">L7-484,KACC 16230,DSM 25025</strain>
    </source>
</reference>
<keyword evidence="5 12" id="KW-0812">Transmembrane</keyword>
<evidence type="ECO:0000256" key="11">
    <source>
        <dbReference type="ARBA" id="ARBA00045497"/>
    </source>
</evidence>
<dbReference type="FunFam" id="1.20.58.340:FF:000004">
    <property type="entry name" value="Magnesium transport protein CorA"/>
    <property type="match status" value="1"/>
</dbReference>
<keyword evidence="8" id="KW-0406">Ion transport</keyword>
<evidence type="ECO:0000256" key="1">
    <source>
        <dbReference type="ARBA" id="ARBA00004651"/>
    </source>
</evidence>
<dbReference type="PANTHER" id="PTHR46494:SF1">
    <property type="entry name" value="CORA FAMILY METAL ION TRANSPORTER (EUROFUNG)"/>
    <property type="match status" value="1"/>
</dbReference>
<evidence type="ECO:0000256" key="3">
    <source>
        <dbReference type="ARBA" id="ARBA00022448"/>
    </source>
</evidence>
<dbReference type="Gene3D" id="1.20.58.340">
    <property type="entry name" value="Magnesium transport protein CorA, transmembrane region"/>
    <property type="match status" value="2"/>
</dbReference>
<organism evidence="13 14">
    <name type="scientific">Aureimonas jatrophae</name>
    <dbReference type="NCBI Taxonomy" id="1166073"/>
    <lineage>
        <taxon>Bacteria</taxon>
        <taxon>Pseudomonadati</taxon>
        <taxon>Pseudomonadota</taxon>
        <taxon>Alphaproteobacteria</taxon>
        <taxon>Hyphomicrobiales</taxon>
        <taxon>Aurantimonadaceae</taxon>
        <taxon>Aureimonas</taxon>
    </lineage>
</organism>
<evidence type="ECO:0000256" key="4">
    <source>
        <dbReference type="ARBA" id="ARBA00022475"/>
    </source>
</evidence>
<protein>
    <submittedName>
        <fullName evidence="13">Magnesium transporter</fullName>
    </submittedName>
</protein>
<keyword evidence="6" id="KW-0460">Magnesium</keyword>
<name>A0A1H0IJV1_9HYPH</name>
<sequence>MPVRAAFSYRNGRRQRPVSLDEPVPADADFAWISIVDPDETDLALLARRCALHPQIVRDAGDEHVRPKLTLRGDEIVVNARTVTRKDDAIRYGTLALFVGRDHLISVRIGDFADPQSVRDQLEEAPELLAQGIDYVLYAVLDYVVSGYLAVVEAVEEDLFELERRALDTFLRRPEINRLFALRRDLARFNRILGPTEEMLGRLEYIEHDGIDPEVRPYFRDVHDQVRRVAARTQNARESIGSILEASSLLEQHRQGEITRKLAAWAAILAVPTAVAGIYGMNFDVMPELHWRYGYFAVLGLIASISGFLYWRFRRNGWL</sequence>
<gene>
    <name evidence="13" type="ORF">SAMN05192530_105191</name>
</gene>
<evidence type="ECO:0000313" key="14">
    <source>
        <dbReference type="Proteomes" id="UP000198793"/>
    </source>
</evidence>
<dbReference type="Proteomes" id="UP000198793">
    <property type="component" value="Unassembled WGS sequence"/>
</dbReference>
<dbReference type="GO" id="GO:0000287">
    <property type="term" value="F:magnesium ion binding"/>
    <property type="evidence" value="ECO:0007669"/>
    <property type="project" value="TreeGrafter"/>
</dbReference>
<dbReference type="GO" id="GO:0015087">
    <property type="term" value="F:cobalt ion transmembrane transporter activity"/>
    <property type="evidence" value="ECO:0007669"/>
    <property type="project" value="TreeGrafter"/>
</dbReference>
<dbReference type="EMBL" id="FNIT01000005">
    <property type="protein sequence ID" value="SDO31668.1"/>
    <property type="molecule type" value="Genomic_DNA"/>
</dbReference>
<evidence type="ECO:0000256" key="5">
    <source>
        <dbReference type="ARBA" id="ARBA00022692"/>
    </source>
</evidence>
<evidence type="ECO:0000256" key="7">
    <source>
        <dbReference type="ARBA" id="ARBA00022989"/>
    </source>
</evidence>
<dbReference type="InterPro" id="IPR045861">
    <property type="entry name" value="CorA_cytoplasmic_dom"/>
</dbReference>
<keyword evidence="14" id="KW-1185">Reference proteome</keyword>
<evidence type="ECO:0000256" key="2">
    <source>
        <dbReference type="ARBA" id="ARBA00009765"/>
    </source>
</evidence>
<dbReference type="GO" id="GO:0050897">
    <property type="term" value="F:cobalt ion binding"/>
    <property type="evidence" value="ECO:0007669"/>
    <property type="project" value="TreeGrafter"/>
</dbReference>
<comment type="function">
    <text evidence="11">Mediates influx of magnesium ions. Alternates between open and closed states. Activated by low cytoplasmic Mg(2+) levels. Inactive when cytoplasmic Mg(2+) levels are high.</text>
</comment>
<dbReference type="Pfam" id="PF01544">
    <property type="entry name" value="CorA"/>
    <property type="match status" value="1"/>
</dbReference>
<evidence type="ECO:0000256" key="12">
    <source>
        <dbReference type="SAM" id="Phobius"/>
    </source>
</evidence>
<keyword evidence="3" id="KW-0813">Transport</keyword>
<accession>A0A1H0IJV1</accession>
<evidence type="ECO:0000256" key="10">
    <source>
        <dbReference type="ARBA" id="ARBA00034269"/>
    </source>
</evidence>
<dbReference type="STRING" id="1166073.SAMN05192530_105191"/>
<dbReference type="CDD" id="cd12830">
    <property type="entry name" value="MtCorA-like"/>
    <property type="match status" value="1"/>
</dbReference>
<dbReference type="OrthoDB" id="9803416at2"/>
<feature type="transmembrane region" description="Helical" evidence="12">
    <location>
        <begin position="262"/>
        <end position="281"/>
    </location>
</feature>
<keyword evidence="4" id="KW-1003">Cell membrane</keyword>
<feature type="transmembrane region" description="Helical" evidence="12">
    <location>
        <begin position="293"/>
        <end position="313"/>
    </location>
</feature>
<dbReference type="GO" id="GO:0015095">
    <property type="term" value="F:magnesium ion transmembrane transporter activity"/>
    <property type="evidence" value="ECO:0007669"/>
    <property type="project" value="TreeGrafter"/>
</dbReference>
<proteinExistence type="inferred from homology"/>
<evidence type="ECO:0000256" key="9">
    <source>
        <dbReference type="ARBA" id="ARBA00023136"/>
    </source>
</evidence>
<keyword evidence="9 12" id="KW-0472">Membrane</keyword>
<dbReference type="SUPFAM" id="SSF143865">
    <property type="entry name" value="CorA soluble domain-like"/>
    <property type="match status" value="1"/>
</dbReference>
<dbReference type="GO" id="GO:0005886">
    <property type="term" value="C:plasma membrane"/>
    <property type="evidence" value="ECO:0007669"/>
    <property type="project" value="UniProtKB-SubCell"/>
</dbReference>
<dbReference type="Gene3D" id="3.30.460.20">
    <property type="entry name" value="CorA soluble domain-like"/>
    <property type="match status" value="1"/>
</dbReference>
<dbReference type="InterPro" id="IPR002523">
    <property type="entry name" value="MgTranspt_CorA/ZnTranspt_ZntB"/>
</dbReference>
<dbReference type="AlphaFoldDB" id="A0A1H0IJV1"/>
<keyword evidence="7 12" id="KW-1133">Transmembrane helix</keyword>
<comment type="subcellular location">
    <subcellularLocation>
        <location evidence="1">Cell membrane</location>
        <topology evidence="1">Multi-pass membrane protein</topology>
    </subcellularLocation>
</comment>
<evidence type="ECO:0000256" key="8">
    <source>
        <dbReference type="ARBA" id="ARBA00023065"/>
    </source>
</evidence>
<dbReference type="SUPFAM" id="SSF144083">
    <property type="entry name" value="Magnesium transport protein CorA, transmembrane region"/>
    <property type="match status" value="1"/>
</dbReference>
<comment type="catalytic activity">
    <reaction evidence="10">
        <text>Mg(2+)(in) = Mg(2+)(out)</text>
        <dbReference type="Rhea" id="RHEA:29827"/>
        <dbReference type="ChEBI" id="CHEBI:18420"/>
    </reaction>
</comment>
<evidence type="ECO:0000313" key="13">
    <source>
        <dbReference type="EMBL" id="SDO31668.1"/>
    </source>
</evidence>